<gene>
    <name evidence="1" type="ORF">S12H4_31956</name>
</gene>
<name>X1T854_9ZZZZ</name>
<sequence>LRSSPVFSLVTIQLKGTEPIRYELINIRI</sequence>
<dbReference type="EMBL" id="BARW01018698">
    <property type="protein sequence ID" value="GAJ01449.1"/>
    <property type="molecule type" value="Genomic_DNA"/>
</dbReference>
<protein>
    <submittedName>
        <fullName evidence="1">Uncharacterized protein</fullName>
    </submittedName>
</protein>
<reference evidence="1" key="1">
    <citation type="journal article" date="2014" name="Front. Microbiol.">
        <title>High frequency of phylogenetically diverse reductive dehalogenase-homologous genes in deep subseafloor sedimentary metagenomes.</title>
        <authorList>
            <person name="Kawai M."/>
            <person name="Futagami T."/>
            <person name="Toyoda A."/>
            <person name="Takaki Y."/>
            <person name="Nishi S."/>
            <person name="Hori S."/>
            <person name="Arai W."/>
            <person name="Tsubouchi T."/>
            <person name="Morono Y."/>
            <person name="Uchiyama I."/>
            <person name="Ito T."/>
            <person name="Fujiyama A."/>
            <person name="Inagaki F."/>
            <person name="Takami H."/>
        </authorList>
    </citation>
    <scope>NUCLEOTIDE SEQUENCE</scope>
    <source>
        <strain evidence="1">Expedition CK06-06</strain>
    </source>
</reference>
<organism evidence="1">
    <name type="scientific">marine sediment metagenome</name>
    <dbReference type="NCBI Taxonomy" id="412755"/>
    <lineage>
        <taxon>unclassified sequences</taxon>
        <taxon>metagenomes</taxon>
        <taxon>ecological metagenomes</taxon>
    </lineage>
</organism>
<evidence type="ECO:0000313" key="1">
    <source>
        <dbReference type="EMBL" id="GAJ01449.1"/>
    </source>
</evidence>
<proteinExistence type="predicted"/>
<comment type="caution">
    <text evidence="1">The sequence shown here is derived from an EMBL/GenBank/DDBJ whole genome shotgun (WGS) entry which is preliminary data.</text>
</comment>
<accession>X1T854</accession>
<dbReference type="AlphaFoldDB" id="X1T854"/>
<feature type="non-terminal residue" evidence="1">
    <location>
        <position position="1"/>
    </location>
</feature>